<dbReference type="EMBL" id="ONZI01000003">
    <property type="protein sequence ID" value="SPJ34449.1"/>
    <property type="molecule type" value="Genomic_DNA"/>
</dbReference>
<sequence length="121" mass="12701">MDDLSTTGVVVAGVVVLEGEHIVAAGCDEQTAMASVPQAWQASPLLQCVPASMKLVRQVQKRGSVPYVVVEGMLCTIDDVDALLEPDDATEAPGHPEVEQLLSRTGALVADNDEEEVESTG</sequence>
<dbReference type="OrthoDB" id="6183088at2"/>
<dbReference type="Proteomes" id="UP000244934">
    <property type="component" value="Unassembled WGS sequence"/>
</dbReference>
<evidence type="ECO:0000313" key="2">
    <source>
        <dbReference type="Proteomes" id="UP000244934"/>
    </source>
</evidence>
<proteinExistence type="predicted"/>
<reference evidence="2" key="1">
    <citation type="submission" date="2018-03" db="EMBL/GenBank/DDBJ databases">
        <authorList>
            <person name="Navarro De La Torre S."/>
        </authorList>
    </citation>
    <scope>NUCLEOTIDE SEQUENCE [LARGE SCALE GENOMIC DNA]</scope>
    <source>
        <strain evidence="2">EAod3</strain>
    </source>
</reference>
<dbReference type="AlphaFoldDB" id="A0A2R8CNJ5"/>
<evidence type="ECO:0000313" key="1">
    <source>
        <dbReference type="EMBL" id="SPJ34449.1"/>
    </source>
</evidence>
<keyword evidence="2" id="KW-1185">Reference proteome</keyword>
<accession>A0A2R8CNJ5</accession>
<organism evidence="1 2">
    <name type="scientific">Kushneria phyllosphaerae</name>
    <dbReference type="NCBI Taxonomy" id="2100822"/>
    <lineage>
        <taxon>Bacteria</taxon>
        <taxon>Pseudomonadati</taxon>
        <taxon>Pseudomonadota</taxon>
        <taxon>Gammaproteobacteria</taxon>
        <taxon>Oceanospirillales</taxon>
        <taxon>Halomonadaceae</taxon>
        <taxon>Kushneria</taxon>
    </lineage>
</organism>
<gene>
    <name evidence="1" type="ORF">KSP9073_02483</name>
</gene>
<protein>
    <submittedName>
        <fullName evidence="1">Uncharacterized protein</fullName>
    </submittedName>
</protein>
<name>A0A2R8CNJ5_9GAMM</name>
<dbReference type="RefSeq" id="WP_133241021.1">
    <property type="nucleotide sequence ID" value="NZ_ONZI01000003.1"/>
</dbReference>